<name>A0A1H3YCS9_9BACT</name>
<dbReference type="PROSITE" id="PS51257">
    <property type="entry name" value="PROKAR_LIPOPROTEIN"/>
    <property type="match status" value="1"/>
</dbReference>
<gene>
    <name evidence="3" type="ORF">SAMN05660420_01164</name>
</gene>
<dbReference type="InterPro" id="IPR010131">
    <property type="entry name" value="MdtP/NodT-like"/>
</dbReference>
<dbReference type="Gene3D" id="1.20.1600.10">
    <property type="entry name" value="Outer membrane efflux proteins (OEP)"/>
    <property type="match status" value="1"/>
</dbReference>
<dbReference type="Pfam" id="PF02321">
    <property type="entry name" value="OEP"/>
    <property type="match status" value="2"/>
</dbReference>
<evidence type="ECO:0000313" key="4">
    <source>
        <dbReference type="Proteomes" id="UP000199409"/>
    </source>
</evidence>
<keyword evidence="2" id="KW-0472">Membrane</keyword>
<evidence type="ECO:0000256" key="2">
    <source>
        <dbReference type="RuleBase" id="RU362097"/>
    </source>
</evidence>
<dbReference type="InterPro" id="IPR003423">
    <property type="entry name" value="OMP_efflux"/>
</dbReference>
<dbReference type="PANTHER" id="PTHR30203">
    <property type="entry name" value="OUTER MEMBRANE CATION EFFLUX PROTEIN"/>
    <property type="match status" value="1"/>
</dbReference>
<dbReference type="RefSeq" id="WP_092345672.1">
    <property type="nucleotide sequence ID" value="NZ_FNQN01000003.1"/>
</dbReference>
<dbReference type="EMBL" id="FNQN01000003">
    <property type="protein sequence ID" value="SEA08762.1"/>
    <property type="molecule type" value="Genomic_DNA"/>
</dbReference>
<feature type="signal peptide" evidence="2">
    <location>
        <begin position="1"/>
        <end position="25"/>
    </location>
</feature>
<keyword evidence="4" id="KW-1185">Reference proteome</keyword>
<dbReference type="PANTHER" id="PTHR30203:SF32">
    <property type="entry name" value="CATION EFFLUX SYSTEM PROTEIN CUSC"/>
    <property type="match status" value="1"/>
</dbReference>
<organism evidence="3 4">
    <name type="scientific">Desulfuromusa kysingii</name>
    <dbReference type="NCBI Taxonomy" id="37625"/>
    <lineage>
        <taxon>Bacteria</taxon>
        <taxon>Pseudomonadati</taxon>
        <taxon>Thermodesulfobacteriota</taxon>
        <taxon>Desulfuromonadia</taxon>
        <taxon>Desulfuromonadales</taxon>
        <taxon>Geopsychrobacteraceae</taxon>
        <taxon>Desulfuromusa</taxon>
    </lineage>
</organism>
<keyword evidence="2" id="KW-1134">Transmembrane beta strand</keyword>
<dbReference type="STRING" id="37625.SAMN05660420_01164"/>
<dbReference type="NCBIfam" id="TIGR01845">
    <property type="entry name" value="outer_NodT"/>
    <property type="match status" value="1"/>
</dbReference>
<dbReference type="GO" id="GO:0005886">
    <property type="term" value="C:plasma membrane"/>
    <property type="evidence" value="ECO:0007669"/>
    <property type="project" value="UniProtKB-SubCell"/>
</dbReference>
<dbReference type="GO" id="GO:0015562">
    <property type="term" value="F:efflux transmembrane transporter activity"/>
    <property type="evidence" value="ECO:0007669"/>
    <property type="project" value="InterPro"/>
</dbReference>
<protein>
    <submittedName>
        <fullName evidence="3">Outer membrane protein, multidrug efflux system</fullName>
    </submittedName>
</protein>
<dbReference type="Proteomes" id="UP000199409">
    <property type="component" value="Unassembled WGS sequence"/>
</dbReference>
<dbReference type="Gene3D" id="2.20.200.10">
    <property type="entry name" value="Outer membrane efflux proteins (OEP)"/>
    <property type="match status" value="1"/>
</dbReference>
<keyword evidence="2" id="KW-0812">Transmembrane</keyword>
<sequence length="467" mass="50809">MLYKNLTAFLLLTVMAGCSMVPVYQQPTPPVAATWPEQADDADISTDVAAEISWENYIQSKTLHNLIERVLVNNRDLRIAALNIEQAQAAYRIQRTALIPTIAANGTASRTGVPEDTSTTGSSYTATSLNANVALVSYELDFFGRVRSLNQSALETYLATEEALLSARISLIAETANAYLSLLADQKLLRLAQDNHAAQEETYRLVKRQFEVGAITRLDVAQAATAVENARVAIAQYSRQIAQDQNALVYLAGGDVSDLLSQEETIDTVMVIENLPAGLPSDLLLQRPDIRQAEHVLKSANADIGAARAALYPSISLTGSFGLASDSLDGLLQSGAMYAWNFTPSLTIPIFNRGKLKVSLAVAEVNEKMAATQYEQVIQAAFREVADQLAARRTYQLQLDAQNALVGATNEAYELSKTRYDNGLDNFLIVLDSQRSLFAAQQGATSIKYAYLSNLVNLYKVLGGSRL</sequence>
<feature type="chain" id="PRO_5011331155" evidence="2">
    <location>
        <begin position="26"/>
        <end position="467"/>
    </location>
</feature>
<reference evidence="3 4" key="1">
    <citation type="submission" date="2016-10" db="EMBL/GenBank/DDBJ databases">
        <authorList>
            <person name="de Groot N.N."/>
        </authorList>
    </citation>
    <scope>NUCLEOTIDE SEQUENCE [LARGE SCALE GENOMIC DNA]</scope>
    <source>
        <strain evidence="3 4">DSM 7343</strain>
    </source>
</reference>
<comment type="similarity">
    <text evidence="1 2">Belongs to the outer membrane factor (OMF) (TC 1.B.17) family.</text>
</comment>
<evidence type="ECO:0000256" key="1">
    <source>
        <dbReference type="ARBA" id="ARBA00007613"/>
    </source>
</evidence>
<evidence type="ECO:0000313" key="3">
    <source>
        <dbReference type="EMBL" id="SEA08762.1"/>
    </source>
</evidence>
<dbReference type="AlphaFoldDB" id="A0A1H3YCS9"/>
<accession>A0A1H3YCS9</accession>
<keyword evidence="2" id="KW-0732">Signal</keyword>
<keyword evidence="2" id="KW-0449">Lipoprotein</keyword>
<dbReference type="OrthoDB" id="9783163at2"/>
<proteinExistence type="inferred from homology"/>
<dbReference type="SUPFAM" id="SSF56954">
    <property type="entry name" value="Outer membrane efflux proteins (OEP)"/>
    <property type="match status" value="1"/>
</dbReference>
<keyword evidence="2" id="KW-0564">Palmitate</keyword>
<comment type="subcellular location">
    <subcellularLocation>
        <location evidence="2">Cell membrane</location>
        <topology evidence="2">Lipid-anchor</topology>
    </subcellularLocation>
</comment>